<dbReference type="GO" id="GO:0004842">
    <property type="term" value="F:ubiquitin-protein transferase activity"/>
    <property type="evidence" value="ECO:0007669"/>
    <property type="project" value="TreeGrafter"/>
</dbReference>
<dbReference type="SUPFAM" id="SSF56399">
    <property type="entry name" value="ADP-ribosylation"/>
    <property type="match status" value="1"/>
</dbReference>
<keyword evidence="6" id="KW-1185">Reference proteome</keyword>
<feature type="repeat" description="ANK" evidence="3">
    <location>
        <begin position="50"/>
        <end position="82"/>
    </location>
</feature>
<dbReference type="PANTHER" id="PTHR24171">
    <property type="entry name" value="ANKYRIN REPEAT DOMAIN-CONTAINING PROTEIN 39-RELATED"/>
    <property type="match status" value="1"/>
</dbReference>
<dbReference type="InterPro" id="IPR036770">
    <property type="entry name" value="Ankyrin_rpt-contain_sf"/>
</dbReference>
<accession>A0A815NS72</accession>
<gene>
    <name evidence="4" type="ORF">EDS130_LOCUS36616</name>
    <name evidence="5" type="ORF">XAT740_LOCUS36114</name>
</gene>
<dbReference type="AlphaFoldDB" id="A0A815NS72"/>
<dbReference type="InterPro" id="IPR002110">
    <property type="entry name" value="Ankyrin_rpt"/>
</dbReference>
<evidence type="ECO:0000256" key="1">
    <source>
        <dbReference type="ARBA" id="ARBA00022737"/>
    </source>
</evidence>
<dbReference type="PROSITE" id="PS50297">
    <property type="entry name" value="ANK_REP_REGION"/>
    <property type="match status" value="1"/>
</dbReference>
<dbReference type="Pfam" id="PF12796">
    <property type="entry name" value="Ank_2"/>
    <property type="match status" value="1"/>
</dbReference>
<protein>
    <recommendedName>
        <fullName evidence="7">NAD(P)(+)--arginine ADP-ribosyltransferase</fullName>
    </recommendedName>
</protein>
<reference evidence="5" key="1">
    <citation type="submission" date="2021-02" db="EMBL/GenBank/DDBJ databases">
        <authorList>
            <person name="Nowell W R."/>
        </authorList>
    </citation>
    <scope>NUCLEOTIDE SEQUENCE</scope>
</reference>
<dbReference type="GO" id="GO:0085020">
    <property type="term" value="P:protein K6-linked ubiquitination"/>
    <property type="evidence" value="ECO:0007669"/>
    <property type="project" value="TreeGrafter"/>
</dbReference>
<comment type="caution">
    <text evidence="5">The sequence shown here is derived from an EMBL/GenBank/DDBJ whole genome shotgun (WGS) entry which is preliminary data.</text>
</comment>
<dbReference type="Gene3D" id="3.90.176.10">
    <property type="entry name" value="Toxin ADP-ribosyltransferase, Chain A, domain 1"/>
    <property type="match status" value="1"/>
</dbReference>
<dbReference type="SUPFAM" id="SSF48403">
    <property type="entry name" value="Ankyrin repeat"/>
    <property type="match status" value="1"/>
</dbReference>
<organism evidence="5 6">
    <name type="scientific">Adineta ricciae</name>
    <name type="common">Rotifer</name>
    <dbReference type="NCBI Taxonomy" id="249248"/>
    <lineage>
        <taxon>Eukaryota</taxon>
        <taxon>Metazoa</taxon>
        <taxon>Spiralia</taxon>
        <taxon>Gnathifera</taxon>
        <taxon>Rotifera</taxon>
        <taxon>Eurotatoria</taxon>
        <taxon>Bdelloidea</taxon>
        <taxon>Adinetida</taxon>
        <taxon>Adinetidae</taxon>
        <taxon>Adineta</taxon>
    </lineage>
</organism>
<evidence type="ECO:0000256" key="3">
    <source>
        <dbReference type="PROSITE-ProRule" id="PRU00023"/>
    </source>
</evidence>
<name>A0A815NS72_ADIRI</name>
<proteinExistence type="predicted"/>
<dbReference type="EMBL" id="CAJNOJ010000344">
    <property type="protein sequence ID" value="CAF1409535.1"/>
    <property type="molecule type" value="Genomic_DNA"/>
</dbReference>
<dbReference type="EMBL" id="CAJNOR010003676">
    <property type="protein sequence ID" value="CAF1437317.1"/>
    <property type="molecule type" value="Genomic_DNA"/>
</dbReference>
<dbReference type="Gene3D" id="1.25.40.20">
    <property type="entry name" value="Ankyrin repeat-containing domain"/>
    <property type="match status" value="1"/>
</dbReference>
<dbReference type="Proteomes" id="UP000663852">
    <property type="component" value="Unassembled WGS sequence"/>
</dbReference>
<evidence type="ECO:0000313" key="4">
    <source>
        <dbReference type="EMBL" id="CAF1409535.1"/>
    </source>
</evidence>
<evidence type="ECO:0000313" key="6">
    <source>
        <dbReference type="Proteomes" id="UP000663828"/>
    </source>
</evidence>
<dbReference type="GO" id="GO:0070531">
    <property type="term" value="C:BRCA1-A complex"/>
    <property type="evidence" value="ECO:0007669"/>
    <property type="project" value="TreeGrafter"/>
</dbReference>
<sequence>MGNGVSNRNKDVQVGKASEFYWACRNGDYQRVKHLIANLNYEQWSQIEPNGSTALHAATHNGHREIVKLLLEHGCSRTTLNRYGHTAYDEAKTEQMRAIFHRPTSQRFVDAEPTQSFGLLSKTDDDVPDDWVKGYASRSGAREANLMHAIAQAPLLMRKVLRTRLEEECKEELESFLEKTVGTRHPARAGVIKHFNIYKQQKSVESLFTLYTMETPFYGALQNDCEAFTALLYMHLSALKERAYQGIAYRGAQMTRDDIRAYQWTLAQRGRVLETRTIQSMSKSKDIALGFARNTRKSKPFSVLLIYDFPEVCRTAIDLAKISEFQDEKEVTLLPFTLFRVSNITVDTNDDVPYRITLQNIPVEKKSVVGALLGMS</sequence>
<evidence type="ECO:0000256" key="2">
    <source>
        <dbReference type="ARBA" id="ARBA00023043"/>
    </source>
</evidence>
<evidence type="ECO:0008006" key="7">
    <source>
        <dbReference type="Google" id="ProtNLM"/>
    </source>
</evidence>
<dbReference type="OrthoDB" id="10015809at2759"/>
<dbReference type="GO" id="GO:0031436">
    <property type="term" value="C:BRCA1-BARD1 complex"/>
    <property type="evidence" value="ECO:0007669"/>
    <property type="project" value="TreeGrafter"/>
</dbReference>
<dbReference type="Proteomes" id="UP000663828">
    <property type="component" value="Unassembled WGS sequence"/>
</dbReference>
<dbReference type="PROSITE" id="PS50088">
    <property type="entry name" value="ANK_REPEAT"/>
    <property type="match status" value="1"/>
</dbReference>
<keyword evidence="2 3" id="KW-0040">ANK repeat</keyword>
<evidence type="ECO:0000313" key="5">
    <source>
        <dbReference type="EMBL" id="CAF1437317.1"/>
    </source>
</evidence>
<dbReference type="PANTHER" id="PTHR24171:SF8">
    <property type="entry name" value="BRCA1-ASSOCIATED RING DOMAIN PROTEIN 1"/>
    <property type="match status" value="1"/>
</dbReference>
<dbReference type="SMART" id="SM00248">
    <property type="entry name" value="ANK"/>
    <property type="match status" value="2"/>
</dbReference>
<keyword evidence="1" id="KW-0677">Repeat</keyword>